<dbReference type="AlphaFoldDB" id="A0A8J2WT32"/>
<keyword evidence="4" id="KW-1185">Reference proteome</keyword>
<gene>
    <name evidence="3" type="ORF">PECAL_6P13860</name>
</gene>
<evidence type="ECO:0000256" key="2">
    <source>
        <dbReference type="SAM" id="MobiDB-lite"/>
    </source>
</evidence>
<protein>
    <submittedName>
        <fullName evidence="3">Uncharacterized protein</fullName>
    </submittedName>
</protein>
<evidence type="ECO:0000313" key="3">
    <source>
        <dbReference type="EMBL" id="CAH0379749.1"/>
    </source>
</evidence>
<proteinExistence type="predicted"/>
<dbReference type="OrthoDB" id="10685489at2759"/>
<comment type="caution">
    <text evidence="3">The sequence shown here is derived from an EMBL/GenBank/DDBJ whole genome shotgun (WGS) entry which is preliminary data.</text>
</comment>
<feature type="coiled-coil region" evidence="1">
    <location>
        <begin position="86"/>
        <end position="113"/>
    </location>
</feature>
<dbReference type="EMBL" id="CAKKNE010000006">
    <property type="protein sequence ID" value="CAH0379749.1"/>
    <property type="molecule type" value="Genomic_DNA"/>
</dbReference>
<accession>A0A8J2WT32</accession>
<reference evidence="3" key="1">
    <citation type="submission" date="2021-11" db="EMBL/GenBank/DDBJ databases">
        <authorList>
            <consortium name="Genoscope - CEA"/>
            <person name="William W."/>
        </authorList>
    </citation>
    <scope>NUCLEOTIDE SEQUENCE</scope>
</reference>
<evidence type="ECO:0000256" key="1">
    <source>
        <dbReference type="SAM" id="Coils"/>
    </source>
</evidence>
<keyword evidence="1" id="KW-0175">Coiled coil</keyword>
<name>A0A8J2WT32_9STRA</name>
<feature type="region of interest" description="Disordered" evidence="2">
    <location>
        <begin position="485"/>
        <end position="504"/>
    </location>
</feature>
<sequence length="586" mass="65246">MPGGSLRLDDDPFASFLDHDPFEAALQSTDKDYNWVLRSPRGRRAEAKYASDDDDEKDVVPLFTHARIAAEKARTRSVAIGTDPPKEVPKEEFERLEEKLEELKKEAAEDLADDGSVDSELEERIKELQETLVDVVPVEKGPPTGLRLLRAAARAVLIFVAAPRVAVRRKRQATRDKDREAHLSAILDAFQASHEWLGSVTHAYVSDLQKATDLAPNDTQKAHKQRKRALELASRADNLVEEVLENIEDIPPELIKLTGLWAIDRFYAPAWYLWRCERKVLQFDELGATRQTLWELEDDETAALAAKSARARLNVAAPTVQDYRYVGDNFTDATPACVDAGVVDDVDGFPCCPQPWPRILGRCFERRPDDPPPPIDPVVLRALLLNFVVGRVLIPWVVLRPFLVSDPPAVKSERERAAKNARAVASLLWRALLKVGGPHADLAVNSRPSRGVEASEANSAEIAWQYMQPRSIANRMMCRPRVPYARSRPAAPRPPPERAADGAPPWTVEAPCDADVHAWIVSSFRRMPKREAFLQDQDLVRVLYPEDAWGAGAADVLEQAANDIAADLATLGDRVVCAVLEARGVR</sequence>
<dbReference type="Proteomes" id="UP000789595">
    <property type="component" value="Unassembled WGS sequence"/>
</dbReference>
<organism evidence="3 4">
    <name type="scientific">Pelagomonas calceolata</name>
    <dbReference type="NCBI Taxonomy" id="35677"/>
    <lineage>
        <taxon>Eukaryota</taxon>
        <taxon>Sar</taxon>
        <taxon>Stramenopiles</taxon>
        <taxon>Ochrophyta</taxon>
        <taxon>Pelagophyceae</taxon>
        <taxon>Pelagomonadales</taxon>
        <taxon>Pelagomonadaceae</taxon>
        <taxon>Pelagomonas</taxon>
    </lineage>
</organism>
<evidence type="ECO:0000313" key="4">
    <source>
        <dbReference type="Proteomes" id="UP000789595"/>
    </source>
</evidence>